<keyword evidence="2" id="KW-0067">ATP-binding</keyword>
<dbReference type="STRING" id="94130.A0A2Z6SLG5"/>
<comment type="caution">
    <text evidence="4">The sequence shown here is derived from an EMBL/GenBank/DDBJ whole genome shotgun (WGS) entry which is preliminary data.</text>
</comment>
<gene>
    <name evidence="4" type="ORF">RclHR1_07470004</name>
</gene>
<dbReference type="Proteomes" id="UP000247702">
    <property type="component" value="Unassembled WGS sequence"/>
</dbReference>
<keyword evidence="1" id="KW-0547">Nucleotide-binding</keyword>
<accession>A0A2Z6SLG5</accession>
<dbReference type="PANTHER" id="PTHR10606:SF39">
    <property type="entry name" value="6-PHOSPHOFRUCTO-2-KINASE_FRUCTOSE-2,6-BISPHOSPHATASE YLR345W-RELATED"/>
    <property type="match status" value="1"/>
</dbReference>
<dbReference type="GO" id="GO:0003873">
    <property type="term" value="F:6-phosphofructo-2-kinase activity"/>
    <property type="evidence" value="ECO:0007669"/>
    <property type="project" value="InterPro"/>
</dbReference>
<dbReference type="GO" id="GO:0006000">
    <property type="term" value="P:fructose metabolic process"/>
    <property type="evidence" value="ECO:0007669"/>
    <property type="project" value="InterPro"/>
</dbReference>
<dbReference type="SUPFAM" id="SSF52540">
    <property type="entry name" value="P-loop containing nucleoside triphosphate hydrolases"/>
    <property type="match status" value="1"/>
</dbReference>
<dbReference type="Gene3D" id="3.40.50.1240">
    <property type="entry name" value="Phosphoglycerate mutase-like"/>
    <property type="match status" value="1"/>
</dbReference>
<dbReference type="PANTHER" id="PTHR10606">
    <property type="entry name" value="6-PHOSPHOFRUCTO-2-KINASE/FRUCTOSE-2,6-BISPHOSPHATASE"/>
    <property type="match status" value="1"/>
</dbReference>
<evidence type="ECO:0000313" key="5">
    <source>
        <dbReference type="Proteomes" id="UP000247702"/>
    </source>
</evidence>
<dbReference type="InterPro" id="IPR013078">
    <property type="entry name" value="His_Pase_superF_clade-1"/>
</dbReference>
<dbReference type="Pfam" id="PF01591">
    <property type="entry name" value="6PF2K"/>
    <property type="match status" value="1"/>
</dbReference>
<evidence type="ECO:0000256" key="1">
    <source>
        <dbReference type="ARBA" id="ARBA00022741"/>
    </source>
</evidence>
<dbReference type="Gene3D" id="3.40.50.300">
    <property type="entry name" value="P-loop containing nucleotide triphosphate hydrolases"/>
    <property type="match status" value="1"/>
</dbReference>
<protein>
    <recommendedName>
        <fullName evidence="3">6-phosphofructo-2-kinase domain-containing protein</fullName>
    </recommendedName>
</protein>
<sequence length="467" mass="54109">MNLDAGCLEIFELIMAAQLYKTTSGRLFHAGQIAIITVGLPARGKTHVARSLCRYLRWLGVPTKVFSVGNYRRQVMGIAASLPHDFFNPGNLETAEARHKIATECLQDMIKWLQEGGQVGIYDASNTTQDRRKEVHDILISHNVHPLFIESICDKSEIIETNIRSVKITSPDYVGWDPEEAVRDYWTRINNHLEHYEPINDTELSFVKMINVGERIIVNNVKGYLQSRIMFYLMNLHISPRIIYFARSGESTNETSQKADAELSPAGKRYAYTLKNFLLALREREKKERKEQGWDDDERMLTIWTSPRQRSYQTAKPFLDEGFSVYQRPSLGEINLGEVDTLTVEEIKTKFPEEYEKQQKDPYHHRYPRAESYQDLAVRIESIILELEYEKNDVLIIAHESVLRCLYAYLFDRPEDEIPRIVIPRNYLIEIIPSAYGCRETRMEIVDTFDHSVPLLADLSHNGKKSD</sequence>
<feature type="domain" description="6-phosphofructo-2-kinase" evidence="3">
    <location>
        <begin position="23"/>
        <end position="240"/>
    </location>
</feature>
<dbReference type="InterPro" id="IPR013079">
    <property type="entry name" value="6Phosfructo_kin"/>
</dbReference>
<dbReference type="PRINTS" id="PR00991">
    <property type="entry name" value="6PFRUCTKNASE"/>
</dbReference>
<organism evidence="4 5">
    <name type="scientific">Rhizophagus clarus</name>
    <dbReference type="NCBI Taxonomy" id="94130"/>
    <lineage>
        <taxon>Eukaryota</taxon>
        <taxon>Fungi</taxon>
        <taxon>Fungi incertae sedis</taxon>
        <taxon>Mucoromycota</taxon>
        <taxon>Glomeromycotina</taxon>
        <taxon>Glomeromycetes</taxon>
        <taxon>Glomerales</taxon>
        <taxon>Glomeraceae</taxon>
        <taxon>Rhizophagus</taxon>
    </lineage>
</organism>
<dbReference type="Pfam" id="PF00300">
    <property type="entry name" value="His_Phos_1"/>
    <property type="match status" value="1"/>
</dbReference>
<dbReference type="SUPFAM" id="SSF53254">
    <property type="entry name" value="Phosphoglycerate mutase-like"/>
    <property type="match status" value="1"/>
</dbReference>
<dbReference type="AlphaFoldDB" id="A0A2Z6SLG5"/>
<keyword evidence="5" id="KW-1185">Reference proteome</keyword>
<dbReference type="FunFam" id="3.40.50.300:FF:000644">
    <property type="entry name" value="GpmB, Fructose-2,6-bisphosphatase"/>
    <property type="match status" value="1"/>
</dbReference>
<proteinExistence type="predicted"/>
<evidence type="ECO:0000256" key="2">
    <source>
        <dbReference type="ARBA" id="ARBA00022840"/>
    </source>
</evidence>
<dbReference type="GO" id="GO:0005524">
    <property type="term" value="F:ATP binding"/>
    <property type="evidence" value="ECO:0007669"/>
    <property type="project" value="UniProtKB-KW"/>
</dbReference>
<dbReference type="GO" id="GO:0004331">
    <property type="term" value="F:fructose-2,6-bisphosphate 2-phosphatase activity"/>
    <property type="evidence" value="ECO:0007669"/>
    <property type="project" value="TreeGrafter"/>
</dbReference>
<dbReference type="InterPro" id="IPR003094">
    <property type="entry name" value="6Pfruct_kin"/>
</dbReference>
<dbReference type="CDD" id="cd07067">
    <property type="entry name" value="HP_PGM_like"/>
    <property type="match status" value="1"/>
</dbReference>
<dbReference type="SMART" id="SM00855">
    <property type="entry name" value="PGAM"/>
    <property type="match status" value="1"/>
</dbReference>
<evidence type="ECO:0000313" key="4">
    <source>
        <dbReference type="EMBL" id="GBC07439.1"/>
    </source>
</evidence>
<dbReference type="EMBL" id="BEXD01004145">
    <property type="protein sequence ID" value="GBC07439.1"/>
    <property type="molecule type" value="Genomic_DNA"/>
</dbReference>
<dbReference type="PIRSF" id="PIRSF000709">
    <property type="entry name" value="6PFK_2-Ptase"/>
    <property type="match status" value="1"/>
</dbReference>
<dbReference type="InterPro" id="IPR027417">
    <property type="entry name" value="P-loop_NTPase"/>
</dbReference>
<dbReference type="GO" id="GO:0005829">
    <property type="term" value="C:cytosol"/>
    <property type="evidence" value="ECO:0007669"/>
    <property type="project" value="TreeGrafter"/>
</dbReference>
<name>A0A2Z6SLG5_9GLOM</name>
<evidence type="ECO:0000259" key="3">
    <source>
        <dbReference type="Pfam" id="PF01591"/>
    </source>
</evidence>
<dbReference type="GO" id="GO:0006003">
    <property type="term" value="P:fructose 2,6-bisphosphate metabolic process"/>
    <property type="evidence" value="ECO:0007669"/>
    <property type="project" value="InterPro"/>
</dbReference>
<reference evidence="4 5" key="1">
    <citation type="submission" date="2017-11" db="EMBL/GenBank/DDBJ databases">
        <title>The genome of Rhizophagus clarus HR1 reveals common genetic basis of auxotrophy among arbuscular mycorrhizal fungi.</title>
        <authorList>
            <person name="Kobayashi Y."/>
        </authorList>
    </citation>
    <scope>NUCLEOTIDE SEQUENCE [LARGE SCALE GENOMIC DNA]</scope>
    <source>
        <strain evidence="4 5">HR1</strain>
    </source>
</reference>
<dbReference type="InterPro" id="IPR029033">
    <property type="entry name" value="His_PPase_superfam"/>
</dbReference>